<dbReference type="EMBL" id="HBEO01018395">
    <property type="protein sequence ID" value="CAD8487944.1"/>
    <property type="molecule type" value="Transcribed_RNA"/>
</dbReference>
<keyword evidence="2" id="KW-0732">Signal</keyword>
<keyword evidence="1" id="KW-0472">Membrane</keyword>
<gene>
    <name evidence="3" type="ORF">HPHI1048_LOCUS12556</name>
</gene>
<feature type="transmembrane region" description="Helical" evidence="1">
    <location>
        <begin position="136"/>
        <end position="161"/>
    </location>
</feature>
<evidence type="ECO:0000256" key="2">
    <source>
        <dbReference type="SAM" id="SignalP"/>
    </source>
</evidence>
<feature type="chain" id="PRO_5031043806" evidence="2">
    <location>
        <begin position="21"/>
        <end position="256"/>
    </location>
</feature>
<keyword evidence="1" id="KW-0812">Transmembrane</keyword>
<feature type="transmembrane region" description="Helical" evidence="1">
    <location>
        <begin position="97"/>
        <end position="124"/>
    </location>
</feature>
<name>A0A7S0EMG1_9CRYP</name>
<reference evidence="3" key="1">
    <citation type="submission" date="2021-01" db="EMBL/GenBank/DDBJ databases">
        <authorList>
            <person name="Corre E."/>
            <person name="Pelletier E."/>
            <person name="Niang G."/>
            <person name="Scheremetjew M."/>
            <person name="Finn R."/>
            <person name="Kale V."/>
            <person name="Holt S."/>
            <person name="Cochrane G."/>
            <person name="Meng A."/>
            <person name="Brown T."/>
            <person name="Cohen L."/>
        </authorList>
    </citation>
    <scope>NUCLEOTIDE SEQUENCE</scope>
    <source>
        <strain evidence="3">CCMP325</strain>
    </source>
</reference>
<accession>A0A7S0EMG1</accession>
<sequence>MCRCVIAAVLPLSIVNMVLGLGLLVAGIVAATYKVPDTCSLSGSGSSYYMEFNDGSYNSGGSSSSYSSGSSSTYISSSPSPLPSSCESDRQAANDLLVAMALMGTVPAVFPLVFGCVGILAALYKNQLAAGLHLACLILGIILSIIGVLTLLVFVSAASGYCTYVNALNSDFCKRYLGSTWAIITLNLILAMYQLAFSILMCALCCQPDQWSGTTSVAVEVVQPGIPIAQVAGTPLQPGEVNQRREVVGVIVESSS</sequence>
<keyword evidence="1" id="KW-1133">Transmembrane helix</keyword>
<evidence type="ECO:0000313" key="3">
    <source>
        <dbReference type="EMBL" id="CAD8487944.1"/>
    </source>
</evidence>
<organism evidence="3">
    <name type="scientific">Hanusia phi</name>
    <dbReference type="NCBI Taxonomy" id="3032"/>
    <lineage>
        <taxon>Eukaryota</taxon>
        <taxon>Cryptophyceae</taxon>
        <taxon>Pyrenomonadales</taxon>
        <taxon>Geminigeraceae</taxon>
        <taxon>Hanusia</taxon>
    </lineage>
</organism>
<feature type="signal peptide" evidence="2">
    <location>
        <begin position="1"/>
        <end position="20"/>
    </location>
</feature>
<feature type="transmembrane region" description="Helical" evidence="1">
    <location>
        <begin position="181"/>
        <end position="206"/>
    </location>
</feature>
<proteinExistence type="predicted"/>
<evidence type="ECO:0000256" key="1">
    <source>
        <dbReference type="SAM" id="Phobius"/>
    </source>
</evidence>
<dbReference type="AlphaFoldDB" id="A0A7S0EMG1"/>
<protein>
    <submittedName>
        <fullName evidence="3">Uncharacterized protein</fullName>
    </submittedName>
</protein>